<evidence type="ECO:0000313" key="2">
    <source>
        <dbReference type="EMBL" id="KAF2597123.1"/>
    </source>
</evidence>
<dbReference type="AlphaFoldDB" id="A0A8S9KV25"/>
<comment type="caution">
    <text evidence="2">The sequence shown here is derived from an EMBL/GenBank/DDBJ whole genome shotgun (WGS) entry which is preliminary data.</text>
</comment>
<gene>
    <name evidence="2" type="ORF">F2Q68_00010142</name>
</gene>
<dbReference type="EMBL" id="QGKW02000717">
    <property type="protein sequence ID" value="KAF2597123.1"/>
    <property type="molecule type" value="Genomic_DNA"/>
</dbReference>
<accession>A0A8S9KV25</accession>
<feature type="region of interest" description="Disordered" evidence="1">
    <location>
        <begin position="133"/>
        <end position="187"/>
    </location>
</feature>
<dbReference type="PANTHER" id="PTHR46871:SF1">
    <property type="entry name" value="BROMO-ADJACENT HOMOLOGY (BAH) DOMAIN-CONTAINING PROTEIN"/>
    <property type="match status" value="1"/>
</dbReference>
<feature type="compositionally biased region" description="Polar residues" evidence="1">
    <location>
        <begin position="169"/>
        <end position="181"/>
    </location>
</feature>
<evidence type="ECO:0008006" key="4">
    <source>
        <dbReference type="Google" id="ProtNLM"/>
    </source>
</evidence>
<proteinExistence type="predicted"/>
<evidence type="ECO:0000313" key="3">
    <source>
        <dbReference type="Proteomes" id="UP000712281"/>
    </source>
</evidence>
<evidence type="ECO:0000256" key="1">
    <source>
        <dbReference type="SAM" id="MobiDB-lite"/>
    </source>
</evidence>
<dbReference type="PANTHER" id="PTHR46871">
    <property type="entry name" value="BROMO-ADJACENT HOMOLOGY (BAH) DOMAIN-CONTAINING PROTEIN"/>
    <property type="match status" value="1"/>
</dbReference>
<feature type="compositionally biased region" description="Basic and acidic residues" evidence="1">
    <location>
        <begin position="150"/>
        <end position="168"/>
    </location>
</feature>
<dbReference type="Proteomes" id="UP000712281">
    <property type="component" value="Unassembled WGS sequence"/>
</dbReference>
<protein>
    <recommendedName>
        <fullName evidence="4">TFIIS central domain-containing protein</fullName>
    </recommendedName>
</protein>
<sequence>MMGLDQTSPGPMNEERRMVAHRQTLRQGNGKIVQHKEHIKKTNTPAGTSCGIAISSRYDIMRAEGLTAKETEKNEPDDAEKMQMTDARCSRCSQIKVGLRDIIQAGLGDRYQLECIACGHSWYASRDEVSTLTIDSEKPAQGTESEDVEKDLTSPREAEKKAKEDESLKTTNDTNVDNNPETTKKPE</sequence>
<name>A0A8S9KV25_BRACR</name>
<organism evidence="2 3">
    <name type="scientific">Brassica cretica</name>
    <name type="common">Mustard</name>
    <dbReference type="NCBI Taxonomy" id="69181"/>
    <lineage>
        <taxon>Eukaryota</taxon>
        <taxon>Viridiplantae</taxon>
        <taxon>Streptophyta</taxon>
        <taxon>Embryophyta</taxon>
        <taxon>Tracheophyta</taxon>
        <taxon>Spermatophyta</taxon>
        <taxon>Magnoliopsida</taxon>
        <taxon>eudicotyledons</taxon>
        <taxon>Gunneridae</taxon>
        <taxon>Pentapetalae</taxon>
        <taxon>rosids</taxon>
        <taxon>malvids</taxon>
        <taxon>Brassicales</taxon>
        <taxon>Brassicaceae</taxon>
        <taxon>Brassiceae</taxon>
        <taxon>Brassica</taxon>
    </lineage>
</organism>
<reference evidence="2" key="1">
    <citation type="submission" date="2019-12" db="EMBL/GenBank/DDBJ databases">
        <title>Genome sequencing and annotation of Brassica cretica.</title>
        <authorList>
            <person name="Studholme D.J."/>
            <person name="Sarris P.F."/>
        </authorList>
    </citation>
    <scope>NUCLEOTIDE SEQUENCE</scope>
    <source>
        <strain evidence="2">PFS-001/15</strain>
        <tissue evidence="2">Leaf</tissue>
    </source>
</reference>